<evidence type="ECO:0000313" key="1">
    <source>
        <dbReference type="EMBL" id="ADW01279.1"/>
    </source>
</evidence>
<dbReference type="KEGG" id="vg:14007194"/>
<evidence type="ECO:0000313" key="2">
    <source>
        <dbReference type="Proteomes" id="UP000007261"/>
    </source>
</evidence>
<dbReference type="Proteomes" id="UP000007261">
    <property type="component" value="Segment"/>
</dbReference>
<accession>E9LUN3</accession>
<dbReference type="GeneID" id="14007194"/>
<protein>
    <submittedName>
        <fullName evidence="1">Phage transcriptional regulator</fullName>
    </submittedName>
</protein>
<keyword evidence="2" id="KW-1185">Reference proteome</keyword>
<name>E9LUN3_9CAUD</name>
<dbReference type="RefSeq" id="YP_007003255.1">
    <property type="nucleotide sequence ID" value="NC_019486.1"/>
</dbReference>
<proteinExistence type="predicted"/>
<dbReference type="EMBL" id="HQ141410">
    <property type="protein sequence ID" value="ADW01279.1"/>
    <property type="molecule type" value="Genomic_DNA"/>
</dbReference>
<reference evidence="1 2" key="1">
    <citation type="journal article" date="2011" name="Arch. Virol.">
        <title>Complete genomic sequence of the Lactobacillus temperate phage LF1.</title>
        <authorList>
            <person name="Yoon B.H."/>
            <person name="Chang H.I."/>
        </authorList>
    </citation>
    <scope>NUCLEOTIDE SEQUENCE [LARGE SCALE GENOMIC DNA]</scope>
</reference>
<organism evidence="1 2">
    <name type="scientific">Lactobacillus phage LF1</name>
    <dbReference type="NCBI Taxonomy" id="947980"/>
    <lineage>
        <taxon>Viruses</taxon>
        <taxon>Duplodnaviria</taxon>
        <taxon>Heunggongvirae</taxon>
        <taxon>Uroviricota</taxon>
        <taxon>Caudoviricetes</taxon>
        <taxon>Lafunavirus</taxon>
        <taxon>Lafunavirus LF1</taxon>
    </lineage>
</organism>
<sequence length="166" mass="19424">MELFEVYDGKASVQAVRDFFMQDDPDHPRNYWRIKRRYEAMYSLGGYSGDVTGVRGSRGNYTEDKLLDGNVYERALKAIVRGLHGCTHQSQEILNARYLSPEDEREKVWHLSNRLGLTGGDRYQRADYQACYEFADAMDVIVPRYRVDEVIPQFLRKRNEKGTKQE</sequence>